<reference evidence="3" key="1">
    <citation type="submission" date="2011-07" db="EMBL/GenBank/DDBJ databases">
        <authorList>
            <consortium name="Caenorhabditis brenneri Sequencing and Analysis Consortium"/>
            <person name="Wilson R.K."/>
        </authorList>
    </citation>
    <scope>NUCLEOTIDE SEQUENCE [LARGE SCALE GENOMIC DNA]</scope>
    <source>
        <strain evidence="3">PB2801</strain>
    </source>
</reference>
<keyword evidence="1" id="KW-0812">Transmembrane</keyword>
<dbReference type="OMA" id="HERIRPC"/>
<feature type="transmembrane region" description="Helical" evidence="1">
    <location>
        <begin position="41"/>
        <end position="63"/>
    </location>
</feature>
<evidence type="ECO:0000256" key="1">
    <source>
        <dbReference type="SAM" id="Phobius"/>
    </source>
</evidence>
<evidence type="ECO:0000313" key="2">
    <source>
        <dbReference type="EMBL" id="EGT45894.1"/>
    </source>
</evidence>
<keyword evidence="1" id="KW-1133">Transmembrane helix</keyword>
<keyword evidence="3" id="KW-1185">Reference proteome</keyword>
<dbReference type="InParanoid" id="G0MW48"/>
<dbReference type="FunCoup" id="G0MW48">
    <property type="interactions" value="142"/>
</dbReference>
<dbReference type="HOGENOM" id="CLU_090436_0_0_1"/>
<proteinExistence type="predicted"/>
<dbReference type="EMBL" id="GL379816">
    <property type="protein sequence ID" value="EGT45894.1"/>
    <property type="molecule type" value="Genomic_DNA"/>
</dbReference>
<dbReference type="OrthoDB" id="5844200at2759"/>
<dbReference type="eggNOG" id="ENOG502TIQ7">
    <property type="taxonomic scope" value="Eukaryota"/>
</dbReference>
<dbReference type="Proteomes" id="UP000008068">
    <property type="component" value="Unassembled WGS sequence"/>
</dbReference>
<dbReference type="AlphaFoldDB" id="G0MW48"/>
<organism evidence="3">
    <name type="scientific">Caenorhabditis brenneri</name>
    <name type="common">Nematode worm</name>
    <dbReference type="NCBI Taxonomy" id="135651"/>
    <lineage>
        <taxon>Eukaryota</taxon>
        <taxon>Metazoa</taxon>
        <taxon>Ecdysozoa</taxon>
        <taxon>Nematoda</taxon>
        <taxon>Chromadorea</taxon>
        <taxon>Rhabditida</taxon>
        <taxon>Rhabditina</taxon>
        <taxon>Rhabditomorpha</taxon>
        <taxon>Rhabditoidea</taxon>
        <taxon>Rhabditidae</taxon>
        <taxon>Peloderinae</taxon>
        <taxon>Caenorhabditis</taxon>
    </lineage>
</organism>
<feature type="transmembrane region" description="Helical" evidence="1">
    <location>
        <begin position="98"/>
        <end position="123"/>
    </location>
</feature>
<name>G0MW48_CAEBE</name>
<sequence length="184" mass="21300">MHHERIRPCRIIGADERREVCTKRCYEVSIRPLCCYADCHLLLVILASVALLYSIVALVLTCIHAPHPFFIVVLAFSISTMTFTLVATFLGRNTFLKIAFVLISILALLASAGAVYCFLYFVTNFHVDSNWHWRFYLITMLIAQVIMVFYVISLLCLIVEIIAYNRRVRAEKLRALRFPTWTKY</sequence>
<evidence type="ECO:0000313" key="3">
    <source>
        <dbReference type="Proteomes" id="UP000008068"/>
    </source>
</evidence>
<protein>
    <submittedName>
        <fullName evidence="2">Uncharacterized protein</fullName>
    </submittedName>
</protein>
<accession>G0MW48</accession>
<keyword evidence="1" id="KW-0472">Membrane</keyword>
<gene>
    <name evidence="2" type="ORF">CAEBREN_02377</name>
</gene>
<feature type="transmembrane region" description="Helical" evidence="1">
    <location>
        <begin position="69"/>
        <end position="91"/>
    </location>
</feature>
<feature type="transmembrane region" description="Helical" evidence="1">
    <location>
        <begin position="135"/>
        <end position="164"/>
    </location>
</feature>